<dbReference type="PANTHER" id="PTHR47691">
    <property type="entry name" value="REGULATOR-RELATED"/>
    <property type="match status" value="1"/>
</dbReference>
<dbReference type="InterPro" id="IPR011990">
    <property type="entry name" value="TPR-like_helical_dom_sf"/>
</dbReference>
<dbReference type="Gene3D" id="3.40.50.300">
    <property type="entry name" value="P-loop containing nucleotide triphosphate hydrolases"/>
    <property type="match status" value="1"/>
</dbReference>
<accession>A0A4R2JFT2</accession>
<dbReference type="AlphaFoldDB" id="A0A4R2JFT2"/>
<dbReference type="Proteomes" id="UP000295680">
    <property type="component" value="Unassembled WGS sequence"/>
</dbReference>
<dbReference type="InterPro" id="IPR019734">
    <property type="entry name" value="TPR_rpt"/>
</dbReference>
<dbReference type="Gene3D" id="1.25.40.10">
    <property type="entry name" value="Tetratricopeptide repeat domain"/>
    <property type="match status" value="1"/>
</dbReference>
<feature type="region of interest" description="Disordered" evidence="1">
    <location>
        <begin position="662"/>
        <end position="685"/>
    </location>
</feature>
<comment type="caution">
    <text evidence="2">The sequence shown here is derived from an EMBL/GenBank/DDBJ whole genome shotgun (WGS) entry which is preliminary data.</text>
</comment>
<reference evidence="2 3" key="1">
    <citation type="submission" date="2019-03" db="EMBL/GenBank/DDBJ databases">
        <title>Genomic Encyclopedia of Type Strains, Phase IV (KMG-IV): sequencing the most valuable type-strain genomes for metagenomic binning, comparative biology and taxonomic classification.</title>
        <authorList>
            <person name="Goeker M."/>
        </authorList>
    </citation>
    <scope>NUCLEOTIDE SEQUENCE [LARGE SCALE GENOMIC DNA]</scope>
    <source>
        <strain evidence="2 3">DSM 45934</strain>
    </source>
</reference>
<dbReference type="OrthoDB" id="3311584at2"/>
<dbReference type="SUPFAM" id="SSF52540">
    <property type="entry name" value="P-loop containing nucleoside triphosphate hydrolases"/>
    <property type="match status" value="1"/>
</dbReference>
<protein>
    <submittedName>
        <fullName evidence="2">Tetratricopeptide repeat protein</fullName>
    </submittedName>
</protein>
<keyword evidence="3" id="KW-1185">Reference proteome</keyword>
<dbReference type="RefSeq" id="WP_132122906.1">
    <property type="nucleotide sequence ID" value="NZ_SLWS01000008.1"/>
</dbReference>
<proteinExistence type="predicted"/>
<dbReference type="PANTHER" id="PTHR47691:SF3">
    <property type="entry name" value="HTH-TYPE TRANSCRIPTIONAL REGULATOR RV0890C-RELATED"/>
    <property type="match status" value="1"/>
</dbReference>
<evidence type="ECO:0000313" key="2">
    <source>
        <dbReference type="EMBL" id="TCO55159.1"/>
    </source>
</evidence>
<organism evidence="2 3">
    <name type="scientific">Actinocrispum wychmicini</name>
    <dbReference type="NCBI Taxonomy" id="1213861"/>
    <lineage>
        <taxon>Bacteria</taxon>
        <taxon>Bacillati</taxon>
        <taxon>Actinomycetota</taxon>
        <taxon>Actinomycetes</taxon>
        <taxon>Pseudonocardiales</taxon>
        <taxon>Pseudonocardiaceae</taxon>
        <taxon>Actinocrispum</taxon>
    </lineage>
</organism>
<dbReference type="SUPFAM" id="SSF48452">
    <property type="entry name" value="TPR-like"/>
    <property type="match status" value="1"/>
</dbReference>
<dbReference type="EMBL" id="SLWS01000008">
    <property type="protein sequence ID" value="TCO55159.1"/>
    <property type="molecule type" value="Genomic_DNA"/>
</dbReference>
<dbReference type="InterPro" id="IPR027417">
    <property type="entry name" value="P-loop_NTPase"/>
</dbReference>
<name>A0A4R2JFT2_9PSEU</name>
<dbReference type="Pfam" id="PF13424">
    <property type="entry name" value="TPR_12"/>
    <property type="match status" value="1"/>
</dbReference>
<dbReference type="SMART" id="SM00028">
    <property type="entry name" value="TPR"/>
    <property type="match status" value="3"/>
</dbReference>
<sequence>MNPQSEMDHVVRARSVGNVLQAQSVGTVNFSLPDPVKRAPSQLPPAARSFVNRHRELAALSKLAERARTDHGPAVAVITGLAGVGKTATCVWWGHQHRDEFDGGQLYADLADYRSRGAVDVADVLGAFLRALGVHDHYIPIGLSERAALFRTRTTAHRMLIMLDNVQQPAQVRPLLPGAGASVVLVASRRQLSGLLVDGASLVNLKPLGPSDGSLVVSGLLGREGVDAGTLAELVGLCGGLPIALRVAAARLMSRSRWSLPELVRYLTDEQCRLRRLAHGDHAVQTVFDVAYEDLPKRAKDVYHIVGILPGVDFDPDVIATAMNVDHDTANDLLGALCEANLMEELPDDRYRPHDLVRLHARLRAENAISGQEREVVARRIVEWYLRRAAAADIAVLGRERWRLAQQDTTAVSVSDEFDARGGMAWLETERANLLGAVRLAAEYGWHDRVWQFGEALWALYYSGKHHQDWVETAELGARAARAADNPVAEARAYVYLARARIELGEFDLATAALEAAQEAAAKSGDRRAVATVIESFGVLHRQQGRLADAIDDFQRSRQLNKAVGAQRGVAMQSYHVADTLVRSGQPQQALAELAEAASVFRQIGDDLAEARLHIVRGRALHALGRNDEAADSLRTAVATTRERSQPIKEVQALEALLEVLPPDADDHDSVTSRLRQLHSQTGRP</sequence>
<evidence type="ECO:0000256" key="1">
    <source>
        <dbReference type="SAM" id="MobiDB-lite"/>
    </source>
</evidence>
<feature type="compositionally biased region" description="Polar residues" evidence="1">
    <location>
        <begin position="672"/>
        <end position="685"/>
    </location>
</feature>
<evidence type="ECO:0000313" key="3">
    <source>
        <dbReference type="Proteomes" id="UP000295680"/>
    </source>
</evidence>
<gene>
    <name evidence="2" type="ORF">EV192_108447</name>
</gene>
<dbReference type="PRINTS" id="PR00364">
    <property type="entry name" value="DISEASERSIST"/>
</dbReference>